<feature type="compositionally biased region" description="Polar residues" evidence="3">
    <location>
        <begin position="183"/>
        <end position="208"/>
    </location>
</feature>
<dbReference type="EMBL" id="JACVVK020000218">
    <property type="protein sequence ID" value="KAK7483925.1"/>
    <property type="molecule type" value="Genomic_DNA"/>
</dbReference>
<evidence type="ECO:0000256" key="2">
    <source>
        <dbReference type="PROSITE-ProRule" id="PRU00504"/>
    </source>
</evidence>
<feature type="compositionally biased region" description="Polar residues" evidence="3">
    <location>
        <begin position="690"/>
        <end position="703"/>
    </location>
</feature>
<feature type="region of interest" description="Disordered" evidence="3">
    <location>
        <begin position="182"/>
        <end position="296"/>
    </location>
</feature>
<reference evidence="4 5" key="1">
    <citation type="journal article" date="2023" name="Sci. Data">
        <title>Genome assembly of the Korean intertidal mud-creeper Batillaria attramentaria.</title>
        <authorList>
            <person name="Patra A.K."/>
            <person name="Ho P.T."/>
            <person name="Jun S."/>
            <person name="Lee S.J."/>
            <person name="Kim Y."/>
            <person name="Won Y.J."/>
        </authorList>
    </citation>
    <scope>NUCLEOTIDE SEQUENCE [LARGE SCALE GENOMIC DNA]</scope>
    <source>
        <strain evidence="4">Wonlab-2016</strain>
    </source>
</reference>
<dbReference type="InterPro" id="IPR001258">
    <property type="entry name" value="NHL_repeat"/>
</dbReference>
<feature type="compositionally biased region" description="Low complexity" evidence="3">
    <location>
        <begin position="373"/>
        <end position="384"/>
    </location>
</feature>
<gene>
    <name evidence="4" type="ORF">BaRGS_00024809</name>
</gene>
<comment type="caution">
    <text evidence="4">The sequence shown here is derived from an EMBL/GenBank/DDBJ whole genome shotgun (WGS) entry which is preliminary data.</text>
</comment>
<dbReference type="PROSITE" id="PS51125">
    <property type="entry name" value="NHL"/>
    <property type="match status" value="2"/>
</dbReference>
<dbReference type="GO" id="GO:0008270">
    <property type="term" value="F:zinc ion binding"/>
    <property type="evidence" value="ECO:0007669"/>
    <property type="project" value="UniProtKB-KW"/>
</dbReference>
<keyword evidence="5" id="KW-1185">Reference proteome</keyword>
<dbReference type="Proteomes" id="UP001519460">
    <property type="component" value="Unassembled WGS sequence"/>
</dbReference>
<dbReference type="InterPro" id="IPR011042">
    <property type="entry name" value="6-blade_b-propeller_TolB-like"/>
</dbReference>
<dbReference type="PANTHER" id="PTHR24104:SF25">
    <property type="entry name" value="PROTEIN LIN-41"/>
    <property type="match status" value="1"/>
</dbReference>
<feature type="region of interest" description="Disordered" evidence="3">
    <location>
        <begin position="359"/>
        <end position="384"/>
    </location>
</feature>
<dbReference type="AlphaFoldDB" id="A0ABD0K9X6"/>
<evidence type="ECO:0000313" key="5">
    <source>
        <dbReference type="Proteomes" id="UP001519460"/>
    </source>
</evidence>
<feature type="compositionally biased region" description="Basic and acidic residues" evidence="3">
    <location>
        <begin position="256"/>
        <end position="275"/>
    </location>
</feature>
<feature type="compositionally biased region" description="Polar residues" evidence="3">
    <location>
        <begin position="649"/>
        <end position="659"/>
    </location>
</feature>
<dbReference type="SUPFAM" id="SSF101898">
    <property type="entry name" value="NHL repeat"/>
    <property type="match status" value="1"/>
</dbReference>
<accession>A0ABD0K9X6</accession>
<feature type="region of interest" description="Disordered" evidence="3">
    <location>
        <begin position="530"/>
        <end position="556"/>
    </location>
</feature>
<dbReference type="Gene3D" id="2.120.10.30">
    <property type="entry name" value="TolB, C-terminal domain"/>
    <property type="match status" value="2"/>
</dbReference>
<feature type="region of interest" description="Disordered" evidence="3">
    <location>
        <begin position="618"/>
        <end position="703"/>
    </location>
</feature>
<dbReference type="Pfam" id="PF01436">
    <property type="entry name" value="NHL"/>
    <property type="match status" value="2"/>
</dbReference>
<dbReference type="PANTHER" id="PTHR24104">
    <property type="entry name" value="E3 UBIQUITIN-PROTEIN LIGASE NHLRC1-RELATED"/>
    <property type="match status" value="1"/>
</dbReference>
<feature type="compositionally biased region" description="Basic and acidic residues" evidence="3">
    <location>
        <begin position="663"/>
        <end position="673"/>
    </location>
</feature>
<evidence type="ECO:0000256" key="1">
    <source>
        <dbReference type="ARBA" id="ARBA00022737"/>
    </source>
</evidence>
<proteinExistence type="predicted"/>
<evidence type="ECO:0000313" key="4">
    <source>
        <dbReference type="EMBL" id="KAK7483925.1"/>
    </source>
</evidence>
<protein>
    <submittedName>
        <fullName evidence="4">Uncharacterized protein</fullName>
    </submittedName>
</protein>
<sequence>MNLEQVKQKLSTSYERINNMKVAISRVESCKSLLMMRRDEVLADVKFMMNEMAQQLLNLQLCMEATVNSTVEERAKFLDAKKQDILNANSYLVEVCMEADRLLKGRNEDLLGRACQRIFTRFERAWQQLDLAGKIDARSMASLVFKSNIHKFSRSTYVAKLQQLDQYERVVDEQEFWVDDPTDSFSPHTSFNNSPSGQLSADTGNGTDICTKPSAKSKISHTLRKSPEHSRNNSSGSRCTLETIHEIPEMVASASPKREKVQVVDKKRSSQKADDQVADQRQTLKKDKSQERYKRPPVVRIREVDLIAQREHDLLEERSLENVHLEVLSSPGYSAFPTDTWEKDLIQMDNLNMRSLVSQESSDDSHMSVNHLSGLDVSSSSGTSNVPVQSELEFWKVDSCIEASNDSLSTSGHDLSLPSLVTSGTFLVSGRSPQNATDTSLVVSNIKSECEEQALPSKSPDITKEEEDFLWVSDEEEKSANCIADEASTGSALASPLDRKEDMFESEITHPPLVPIGASSDGPGLGAVVPGPTGDSQKTCSEGSKPVTESGGGKPVTECASSKNIALSTIQQHASDRAHAAGQSASLGAGDGLRSVPGCQSALPKKASTMTRHINIIMGKSLSPARSSEKLKEVVEQDVDKLPKEGTMDSRSPVSSNKGKSGHHQDQDWDESAKGWSSRTTWKTGKGSMNADTKQASKPATGQSSVEVCQVQASGKGEQAAAQLSGDPTCKSTEVQRPLKTIRTKRLDISRLLEHMGSGFFECPAKLVEQISGDLYFPIGIATNSVGDVIVGDTRNNLIKVFRNGTLITTFGDKLARPSAVIVNDKDEIFVKDDNCVMHYSREGRLLKTFGRKYMNMPYGLGMTNDGKLVVLDALWQYPQILLFGQDGTMKAFPYQPLQDAPPNSKCRFLAVYGDEVLTSDLGCSCLYLTSLTGELRKTLATKGHGPGELNEPSGITVDSAGNWIVADSRNNRIQVFAPNGYYMCRLRLSDPIRRPSGIHLSRDGLLYVINYLDAHIKVYRDLGSCLCVGVASGKGGKVFQLIVLVPKKHCST</sequence>
<keyword evidence="1" id="KW-0677">Repeat</keyword>
<feature type="compositionally biased region" description="Basic and acidic residues" evidence="3">
    <location>
        <begin position="627"/>
        <end position="648"/>
    </location>
</feature>
<feature type="compositionally biased region" description="Basic and acidic residues" evidence="3">
    <location>
        <begin position="282"/>
        <end position="296"/>
    </location>
</feature>
<feature type="repeat" description="NHL" evidence="2">
    <location>
        <begin position="937"/>
        <end position="980"/>
    </location>
</feature>
<evidence type="ECO:0000256" key="3">
    <source>
        <dbReference type="SAM" id="MobiDB-lite"/>
    </source>
</evidence>
<organism evidence="4 5">
    <name type="scientific">Batillaria attramentaria</name>
    <dbReference type="NCBI Taxonomy" id="370345"/>
    <lineage>
        <taxon>Eukaryota</taxon>
        <taxon>Metazoa</taxon>
        <taxon>Spiralia</taxon>
        <taxon>Lophotrochozoa</taxon>
        <taxon>Mollusca</taxon>
        <taxon>Gastropoda</taxon>
        <taxon>Caenogastropoda</taxon>
        <taxon>Sorbeoconcha</taxon>
        <taxon>Cerithioidea</taxon>
        <taxon>Batillariidae</taxon>
        <taxon>Batillaria</taxon>
    </lineage>
</organism>
<feature type="repeat" description="NHL" evidence="2">
    <location>
        <begin position="773"/>
        <end position="805"/>
    </location>
</feature>
<name>A0ABD0K9X6_9CAEN</name>
<dbReference type="InterPro" id="IPR050952">
    <property type="entry name" value="TRIM-NHL_E3_ligases"/>
</dbReference>